<sequence length="761" mass="87127">MALNVVFDPPGAPATGSDTNRLAIQMTQDCDCDDQAEFWPVAIRGKIPQSLKEDGIFRVREGDEGFFVRQKQRMVWVQFFTSHEAVDVVVPSDSFARGRPFRPLREKLAESSTVPTPAGQVSDLSVGRDKISRFCYRFWGTVGNAQNRHNIVNVLGMPSHIYDMFFSAENSLRLVNTALDGLLPAVRGLFEKQTWTIHDILHLRSATSTWPGDGVTIYVRPYTHLDQRQQDINDSALYVGSSNNVYKRHQQHENCIAKNDPSRHYTLAARSNSKNRKTIPLIFWPLSTYQTFSGPCTFVAEQLMIGALFTWHADISAAANEPSIKQNWLSGSAFLYRIAQSTRIAVGLPNPPWKGANVASPIFQYKNAPFDIPCFRMEDRNIYRLPARFSPRSKGKALYNSIKYHASDKQNKHVEFMLGTSAVDENKLPSLLICYLVFEVMHDGKIHEHPWVGSPTIGPFENFDSASRLGIRVEWYDKTQRKWLSLKLQNGNYSWPRLHQTRDPEDAIRHWREAMNLIQLFEGIEYVGDKMDGFPRRAWFGNKRILMLQVDHLQQRARWTTRPSHRRPVPRRTKFDMNVNAIKDAFVGKGTIIRKEGPPPVDSPFWRLTESDVLKRNKMGQREGGARCDLCIISRREVGTDGRIFWDCVRDNNRTDVWVCVCCSALNRPCTFSAPSTLMNKWGDDKPWVTKGTPLSMCSRTEWRFLVFYRTLTPAELQTAQEIATPLGGERNLMDFADVQEEEQQVAVAEEDSEEHLEEDE</sequence>
<comment type="caution">
    <text evidence="2">The sequence shown here is derived from an EMBL/GenBank/DDBJ whole genome shotgun (WGS) entry which is preliminary data.</text>
</comment>
<reference evidence="2" key="1">
    <citation type="submission" date="2021-10" db="EMBL/GenBank/DDBJ databases">
        <authorList>
            <person name="Piombo E."/>
        </authorList>
    </citation>
    <scope>NUCLEOTIDE SEQUENCE</scope>
</reference>
<proteinExistence type="predicted"/>
<name>A0A9N9VX18_9HYPO</name>
<organism evidence="2 3">
    <name type="scientific">Clonostachys rhizophaga</name>
    <dbReference type="NCBI Taxonomy" id="160324"/>
    <lineage>
        <taxon>Eukaryota</taxon>
        <taxon>Fungi</taxon>
        <taxon>Dikarya</taxon>
        <taxon>Ascomycota</taxon>
        <taxon>Pezizomycotina</taxon>
        <taxon>Sordariomycetes</taxon>
        <taxon>Hypocreomycetidae</taxon>
        <taxon>Hypocreales</taxon>
        <taxon>Bionectriaceae</taxon>
        <taxon>Clonostachys</taxon>
    </lineage>
</organism>
<protein>
    <submittedName>
        <fullName evidence="2">Uncharacterized protein</fullName>
    </submittedName>
</protein>
<dbReference type="Proteomes" id="UP000696573">
    <property type="component" value="Unassembled WGS sequence"/>
</dbReference>
<accession>A0A9N9VX18</accession>
<dbReference type="OrthoDB" id="5154081at2759"/>
<gene>
    <name evidence="2" type="ORF">CRHIZ90672A_00011258</name>
</gene>
<feature type="region of interest" description="Disordered" evidence="1">
    <location>
        <begin position="742"/>
        <end position="761"/>
    </location>
</feature>
<keyword evidence="3" id="KW-1185">Reference proteome</keyword>
<evidence type="ECO:0000256" key="1">
    <source>
        <dbReference type="SAM" id="MobiDB-lite"/>
    </source>
</evidence>
<evidence type="ECO:0000313" key="3">
    <source>
        <dbReference type="Proteomes" id="UP000696573"/>
    </source>
</evidence>
<dbReference type="AlphaFoldDB" id="A0A9N9VX18"/>
<dbReference type="EMBL" id="CABFNQ020000759">
    <property type="protein sequence ID" value="CAH0037630.1"/>
    <property type="molecule type" value="Genomic_DNA"/>
</dbReference>
<evidence type="ECO:0000313" key="2">
    <source>
        <dbReference type="EMBL" id="CAH0037630.1"/>
    </source>
</evidence>